<evidence type="ECO:0000256" key="1">
    <source>
        <dbReference type="SAM" id="MobiDB-lite"/>
    </source>
</evidence>
<feature type="compositionally biased region" description="Polar residues" evidence="1">
    <location>
        <begin position="38"/>
        <end position="51"/>
    </location>
</feature>
<feature type="compositionally biased region" description="Basic and acidic residues" evidence="1">
    <location>
        <begin position="660"/>
        <end position="670"/>
    </location>
</feature>
<accession>A0A517KYU6</accession>
<feature type="compositionally biased region" description="Low complexity" evidence="1">
    <location>
        <begin position="331"/>
        <end position="343"/>
    </location>
</feature>
<dbReference type="AlphaFoldDB" id="A0A517KYU6"/>
<name>A0A517KYU6_9PEZI</name>
<evidence type="ECO:0000313" key="3">
    <source>
        <dbReference type="Proteomes" id="UP000316270"/>
    </source>
</evidence>
<feature type="region of interest" description="Disordered" evidence="1">
    <location>
        <begin position="570"/>
        <end position="717"/>
    </location>
</feature>
<feature type="region of interest" description="Disordered" evidence="1">
    <location>
        <begin position="1"/>
        <end position="159"/>
    </location>
</feature>
<sequence>MLSPAPYSMVMKSQSSTDKTEEDIPPAKSGDTPDEQHQQGSNITTPSNSPTGPRALSRDPDLPKTPTSPSAFRKPNSGNRRKSVTFSSMLDTFPAPRHSDLAQQENIVAPSAGSPKQPPARPARGDSPDSISGMQHQLSDLETGFPGAKSLATKNVSGDRTDTLLKANEVVVNSDIPVVISPWKSRPALFRQPSDAVRTKRSSSHYCSPRTSDSSPAAGSDAKPVSKVKALAQAFNNLTAPKDSIKNRASSSGHKKSGSWTEKIRRSISLSSKKSEAKDNKEVKMIDEEAEPKQSVREAPKSKELGGKETERLGLEEAVLQNEKQPLLTASPPGSSSMSPESHSLQEALDALGLGNDGRVSFQYSMDPSSSLHSRFATGDLMPGLEQDVHLANSPSGSPSMQATYAPFVFPARPGSDSIFDDDTRVFTGDEKTPFLAPTLNRKSSSIYSRSEKDEHVPKPVDLMDGAVDTGSLPHKQRGAKDAALFKPNAPAESLHVHKRTPNTGSPAKTRSHKRSNATNCPISPIALGTNHSAYLAATPSTAASQRTYTPAGIAYGAYLAEDYTEYLDQNFPHDATPPPIPARNPARLARPNGRTQHFPSDTQPQNFQEESQQLETTGSGHDSPSSPDSRQSHSWASQIAIAGRDSRASRHISATSEQLSKDVQNRAHTEGASSAALPRLRREARDLGRLSEKSAEGLVGKEQFAGEDRGDDSAWT</sequence>
<feature type="region of interest" description="Disordered" evidence="1">
    <location>
        <begin position="444"/>
        <end position="525"/>
    </location>
</feature>
<dbReference type="OrthoDB" id="3940405at2759"/>
<proteinExistence type="predicted"/>
<feature type="region of interest" description="Disordered" evidence="1">
    <location>
        <begin position="324"/>
        <end position="344"/>
    </location>
</feature>
<feature type="compositionally biased region" description="Basic and acidic residues" evidence="1">
    <location>
        <begin position="273"/>
        <end position="312"/>
    </location>
</feature>
<gene>
    <name evidence="2" type="ORF">FKW77_010917</name>
</gene>
<feature type="region of interest" description="Disordered" evidence="1">
    <location>
        <begin position="184"/>
        <end position="312"/>
    </location>
</feature>
<protein>
    <submittedName>
        <fullName evidence="2">Uncharacterized protein</fullName>
    </submittedName>
</protein>
<feature type="compositionally biased region" description="Polar residues" evidence="1">
    <location>
        <begin position="204"/>
        <end position="217"/>
    </location>
</feature>
<evidence type="ECO:0000313" key="2">
    <source>
        <dbReference type="EMBL" id="QDS68550.1"/>
    </source>
</evidence>
<feature type="compositionally biased region" description="Polar residues" evidence="1">
    <location>
        <begin position="594"/>
        <end position="616"/>
    </location>
</feature>
<feature type="compositionally biased region" description="Low complexity" evidence="1">
    <location>
        <begin position="617"/>
        <end position="635"/>
    </location>
</feature>
<feature type="compositionally biased region" description="Basic and acidic residues" evidence="1">
    <location>
        <begin position="705"/>
        <end position="717"/>
    </location>
</feature>
<dbReference type="EMBL" id="CP042185">
    <property type="protein sequence ID" value="QDS68550.1"/>
    <property type="molecule type" value="Genomic_DNA"/>
</dbReference>
<organism evidence="2 3">
    <name type="scientific">Venturia effusa</name>
    <dbReference type="NCBI Taxonomy" id="50376"/>
    <lineage>
        <taxon>Eukaryota</taxon>
        <taxon>Fungi</taxon>
        <taxon>Dikarya</taxon>
        <taxon>Ascomycota</taxon>
        <taxon>Pezizomycotina</taxon>
        <taxon>Dothideomycetes</taxon>
        <taxon>Pleosporomycetidae</taxon>
        <taxon>Venturiales</taxon>
        <taxon>Venturiaceae</taxon>
        <taxon>Venturia</taxon>
    </lineage>
</organism>
<dbReference type="Proteomes" id="UP000316270">
    <property type="component" value="Chromosome 1"/>
</dbReference>
<feature type="compositionally biased region" description="Basic and acidic residues" evidence="1">
    <location>
        <begin position="450"/>
        <end position="459"/>
    </location>
</feature>
<feature type="compositionally biased region" description="Basic and acidic residues" evidence="1">
    <location>
        <begin position="681"/>
        <end position="696"/>
    </location>
</feature>
<reference evidence="2 3" key="1">
    <citation type="submission" date="2019-07" db="EMBL/GenBank/DDBJ databases">
        <title>Finished genome of Venturia effusa.</title>
        <authorList>
            <person name="Young C.A."/>
            <person name="Cox M.P."/>
            <person name="Ganley A.R.D."/>
            <person name="David W.J."/>
        </authorList>
    </citation>
    <scope>NUCLEOTIDE SEQUENCE [LARGE SCALE GENOMIC DNA]</scope>
    <source>
        <strain evidence="3">albino</strain>
    </source>
</reference>
<feature type="compositionally biased region" description="Polar residues" evidence="1">
    <location>
        <begin position="129"/>
        <end position="140"/>
    </location>
</feature>
<keyword evidence="3" id="KW-1185">Reference proteome</keyword>